<comment type="caution">
    <text evidence="1">The sequence shown here is derived from an EMBL/GenBank/DDBJ whole genome shotgun (WGS) entry which is preliminary data.</text>
</comment>
<evidence type="ECO:0000313" key="1">
    <source>
        <dbReference type="EMBL" id="MBO8191553.1"/>
    </source>
</evidence>
<proteinExistence type="predicted"/>
<dbReference type="InterPro" id="IPR054058">
    <property type="entry name" value="HTH_67"/>
</dbReference>
<protein>
    <recommendedName>
        <fullName evidence="3">SalK</fullName>
    </recommendedName>
</protein>
<dbReference type="RefSeq" id="WP_209238651.1">
    <property type="nucleotide sequence ID" value="NZ_JADKMA010000025.1"/>
</dbReference>
<evidence type="ECO:0008006" key="3">
    <source>
        <dbReference type="Google" id="ProtNLM"/>
    </source>
</evidence>
<evidence type="ECO:0000313" key="2">
    <source>
        <dbReference type="Proteomes" id="UP001519064"/>
    </source>
</evidence>
<accession>A0ABS3X889</accession>
<dbReference type="NCBIfam" id="NF047719">
    <property type="entry name" value="SCO6745_fam_HTH"/>
    <property type="match status" value="1"/>
</dbReference>
<reference evidence="1 2" key="1">
    <citation type="submission" date="2020-11" db="EMBL/GenBank/DDBJ databases">
        <title>Streptomyces spirodelae sp. nov., isolated from duckweed.</title>
        <authorList>
            <person name="Saimee Y."/>
            <person name="Duangmal K."/>
        </authorList>
    </citation>
    <scope>NUCLEOTIDE SEQUENCE [LARGE SCALE GENOMIC DNA]</scope>
    <source>
        <strain evidence="1 2">S16-07</strain>
    </source>
</reference>
<name>A0ABS3X889_9ACTN</name>
<dbReference type="Proteomes" id="UP001519064">
    <property type="component" value="Unassembled WGS sequence"/>
</dbReference>
<dbReference type="Pfam" id="PF21863">
    <property type="entry name" value="HTH_67"/>
    <property type="match status" value="1"/>
</dbReference>
<organism evidence="1 2">
    <name type="scientific">Streptomyces oryzae</name>
    <dbReference type="NCBI Taxonomy" id="1434886"/>
    <lineage>
        <taxon>Bacteria</taxon>
        <taxon>Bacillati</taxon>
        <taxon>Actinomycetota</taxon>
        <taxon>Actinomycetes</taxon>
        <taxon>Kitasatosporales</taxon>
        <taxon>Streptomycetaceae</taxon>
        <taxon>Streptomyces</taxon>
    </lineage>
</organism>
<dbReference type="EMBL" id="JADKMA010000025">
    <property type="protein sequence ID" value="MBO8191553.1"/>
    <property type="molecule type" value="Genomic_DNA"/>
</dbReference>
<gene>
    <name evidence="1" type="ORF">ITI46_07585</name>
</gene>
<keyword evidence="2" id="KW-1185">Reference proteome</keyword>
<sequence>MTSSPAARAGRHCHNAVSPLHACVYFAPEMEDELALLGLERGSMAYFAGRAAPLGAVGAGTVTAAFYNFSHEHVERYIPAAWAVTSPQAVLTARLRGADRTLRRLLGKEALLSEEMAETAELALRATEACRREGRPLYAANAGLPVPEEPHLAVWHAATLLREHRGDGHLAALASAGLSGIEALVLHNATGQAPTSALFMRTRGWSAQQWTAARDRLRTRGLLDEAGDLTEAGRDLREEAELLTDRLDAAPYDHLGPAATARLTQLASGFTTTLRAAGAFPTHHFGKG</sequence>